<organism evidence="3 4">
    <name type="scientific">Dentiscutata erythropus</name>
    <dbReference type="NCBI Taxonomy" id="1348616"/>
    <lineage>
        <taxon>Eukaryota</taxon>
        <taxon>Fungi</taxon>
        <taxon>Fungi incertae sedis</taxon>
        <taxon>Mucoromycota</taxon>
        <taxon>Glomeromycotina</taxon>
        <taxon>Glomeromycetes</taxon>
        <taxon>Diversisporales</taxon>
        <taxon>Gigasporaceae</taxon>
        <taxon>Dentiscutata</taxon>
    </lineage>
</organism>
<sequence length="94" mass="11078">MIEELQEEFNELNGQTNQVEDNETSLPQQDNEISNNQLEFDKYLAITQIEQTEENNLLTWWKQQELTFSMLCLLARKYLFIPVSSVPSKCLFSD</sequence>
<proteinExistence type="predicted"/>
<feature type="non-terminal residue" evidence="3">
    <location>
        <position position="94"/>
    </location>
</feature>
<keyword evidence="4" id="KW-1185">Reference proteome</keyword>
<accession>A0A9N9JBH6</accession>
<dbReference type="Proteomes" id="UP000789405">
    <property type="component" value="Unassembled WGS sequence"/>
</dbReference>
<dbReference type="SUPFAM" id="SSF53098">
    <property type="entry name" value="Ribonuclease H-like"/>
    <property type="match status" value="1"/>
</dbReference>
<feature type="domain" description="HAT C-terminal dimerisation" evidence="2">
    <location>
        <begin position="39"/>
        <end position="93"/>
    </location>
</feature>
<evidence type="ECO:0000256" key="1">
    <source>
        <dbReference type="SAM" id="MobiDB-lite"/>
    </source>
</evidence>
<name>A0A9N9JBH6_9GLOM</name>
<evidence type="ECO:0000313" key="4">
    <source>
        <dbReference type="Proteomes" id="UP000789405"/>
    </source>
</evidence>
<feature type="compositionally biased region" description="Polar residues" evidence="1">
    <location>
        <begin position="12"/>
        <end position="30"/>
    </location>
</feature>
<dbReference type="EMBL" id="CAJVPY010019529">
    <property type="protein sequence ID" value="CAG8771909.1"/>
    <property type="molecule type" value="Genomic_DNA"/>
</dbReference>
<evidence type="ECO:0000313" key="3">
    <source>
        <dbReference type="EMBL" id="CAG8771909.1"/>
    </source>
</evidence>
<dbReference type="Pfam" id="PF05699">
    <property type="entry name" value="Dimer_Tnp_hAT"/>
    <property type="match status" value="1"/>
</dbReference>
<protein>
    <submittedName>
        <fullName evidence="3">10413_t:CDS:1</fullName>
    </submittedName>
</protein>
<dbReference type="InterPro" id="IPR008906">
    <property type="entry name" value="HATC_C_dom"/>
</dbReference>
<reference evidence="3" key="1">
    <citation type="submission" date="2021-06" db="EMBL/GenBank/DDBJ databases">
        <authorList>
            <person name="Kallberg Y."/>
            <person name="Tangrot J."/>
            <person name="Rosling A."/>
        </authorList>
    </citation>
    <scope>NUCLEOTIDE SEQUENCE</scope>
    <source>
        <strain evidence="3">MA453B</strain>
    </source>
</reference>
<dbReference type="GO" id="GO:0046983">
    <property type="term" value="F:protein dimerization activity"/>
    <property type="evidence" value="ECO:0007669"/>
    <property type="project" value="InterPro"/>
</dbReference>
<dbReference type="InterPro" id="IPR012337">
    <property type="entry name" value="RNaseH-like_sf"/>
</dbReference>
<dbReference type="OrthoDB" id="2409584at2759"/>
<gene>
    <name evidence="3" type="ORF">DERYTH_LOCUS18774</name>
</gene>
<comment type="caution">
    <text evidence="3">The sequence shown here is derived from an EMBL/GenBank/DDBJ whole genome shotgun (WGS) entry which is preliminary data.</text>
</comment>
<dbReference type="AlphaFoldDB" id="A0A9N9JBH6"/>
<feature type="region of interest" description="Disordered" evidence="1">
    <location>
        <begin position="10"/>
        <end position="30"/>
    </location>
</feature>
<evidence type="ECO:0000259" key="2">
    <source>
        <dbReference type="Pfam" id="PF05699"/>
    </source>
</evidence>